<reference evidence="7 8" key="1">
    <citation type="submission" date="2016-11" db="EMBL/GenBank/DDBJ databases">
        <title>Draft Genome Sequences of Nine Cyanobacterial Strains from Diverse Habitats.</title>
        <authorList>
            <person name="Zhu T."/>
            <person name="Hou S."/>
            <person name="Lu X."/>
            <person name="Hess W.R."/>
        </authorList>
    </citation>
    <scope>NUCLEOTIDE SEQUENCE [LARGE SCALE GENOMIC DNA]</scope>
    <source>
        <strain evidence="7 8">IAM M-71</strain>
    </source>
</reference>
<evidence type="ECO:0000259" key="6">
    <source>
        <dbReference type="PROSITE" id="PS50123"/>
    </source>
</evidence>
<dbReference type="InterPro" id="IPR050903">
    <property type="entry name" value="Bact_Chemotaxis_MeTrfase"/>
</dbReference>
<keyword evidence="5" id="KW-0949">S-adenosyl-L-methionine</keyword>
<dbReference type="GO" id="GO:0008983">
    <property type="term" value="F:protein-glutamate O-methyltransferase activity"/>
    <property type="evidence" value="ECO:0007669"/>
    <property type="project" value="UniProtKB-EC"/>
</dbReference>
<dbReference type="InterPro" id="IPR035965">
    <property type="entry name" value="PAS-like_dom_sf"/>
</dbReference>
<dbReference type="InterPro" id="IPR036804">
    <property type="entry name" value="CheR_N_sf"/>
</dbReference>
<dbReference type="EC" id="2.1.1.80" evidence="2"/>
<dbReference type="Pfam" id="PF01739">
    <property type="entry name" value="CheR"/>
    <property type="match status" value="1"/>
</dbReference>
<protein>
    <recommendedName>
        <fullName evidence="2">protein-glutamate O-methyltransferase</fullName>
        <ecNumber evidence="2">2.1.1.80</ecNumber>
    </recommendedName>
</protein>
<gene>
    <name evidence="7" type="ORF">NIES2119_11740</name>
</gene>
<dbReference type="PANTHER" id="PTHR24422:SF10">
    <property type="entry name" value="CHEMOTAXIS PROTEIN METHYLTRANSFERASE 2"/>
    <property type="match status" value="1"/>
</dbReference>
<keyword evidence="3" id="KW-0489">Methyltransferase</keyword>
<dbReference type="RefSeq" id="WP_073593661.1">
    <property type="nucleotide sequence ID" value="NZ_MRCE01000010.1"/>
</dbReference>
<organism evidence="7 8">
    <name type="scientific">[Phormidium ambiguum] IAM M-71</name>
    <dbReference type="NCBI Taxonomy" id="454136"/>
    <lineage>
        <taxon>Bacteria</taxon>
        <taxon>Bacillati</taxon>
        <taxon>Cyanobacteriota</taxon>
        <taxon>Cyanophyceae</taxon>
        <taxon>Oscillatoriophycideae</taxon>
        <taxon>Aerosakkonematales</taxon>
        <taxon>Aerosakkonemataceae</taxon>
        <taxon>Floridanema</taxon>
    </lineage>
</organism>
<accession>A0A1U7IKQ9</accession>
<dbReference type="SUPFAM" id="SSF55785">
    <property type="entry name" value="PYP-like sensor domain (PAS domain)"/>
    <property type="match status" value="1"/>
</dbReference>
<dbReference type="InterPro" id="IPR022642">
    <property type="entry name" value="CheR_C"/>
</dbReference>
<dbReference type="PANTHER" id="PTHR24422">
    <property type="entry name" value="CHEMOTAXIS PROTEIN METHYLTRANSFERASE"/>
    <property type="match status" value="1"/>
</dbReference>
<dbReference type="PRINTS" id="PR00996">
    <property type="entry name" value="CHERMTFRASE"/>
</dbReference>
<name>A0A1U7IKQ9_9CYAN</name>
<dbReference type="PROSITE" id="PS50123">
    <property type="entry name" value="CHER"/>
    <property type="match status" value="1"/>
</dbReference>
<dbReference type="InterPro" id="IPR029063">
    <property type="entry name" value="SAM-dependent_MTases_sf"/>
</dbReference>
<dbReference type="SMART" id="SM00138">
    <property type="entry name" value="MeTrc"/>
    <property type="match status" value="1"/>
</dbReference>
<dbReference type="Gene3D" id="3.40.50.150">
    <property type="entry name" value="Vaccinia Virus protein VP39"/>
    <property type="match status" value="1"/>
</dbReference>
<dbReference type="SUPFAM" id="SSF47757">
    <property type="entry name" value="Chemotaxis receptor methyltransferase CheR, N-terminal domain"/>
    <property type="match status" value="1"/>
</dbReference>
<evidence type="ECO:0000256" key="2">
    <source>
        <dbReference type="ARBA" id="ARBA00012534"/>
    </source>
</evidence>
<dbReference type="OrthoDB" id="9799157at2"/>
<dbReference type="InterPro" id="IPR022641">
    <property type="entry name" value="CheR_N"/>
</dbReference>
<dbReference type="AlphaFoldDB" id="A0A1U7IKQ9"/>
<dbReference type="SUPFAM" id="SSF53335">
    <property type="entry name" value="S-adenosyl-L-methionine-dependent methyltransferases"/>
    <property type="match status" value="1"/>
</dbReference>
<keyword evidence="4" id="KW-0808">Transferase</keyword>
<evidence type="ECO:0000256" key="1">
    <source>
        <dbReference type="ARBA" id="ARBA00001541"/>
    </source>
</evidence>
<evidence type="ECO:0000256" key="3">
    <source>
        <dbReference type="ARBA" id="ARBA00022603"/>
    </source>
</evidence>
<dbReference type="InterPro" id="IPR000780">
    <property type="entry name" value="CheR_MeTrfase"/>
</dbReference>
<dbReference type="GO" id="GO:0032259">
    <property type="term" value="P:methylation"/>
    <property type="evidence" value="ECO:0007669"/>
    <property type="project" value="UniProtKB-KW"/>
</dbReference>
<dbReference type="Gene3D" id="1.10.155.10">
    <property type="entry name" value="Chemotaxis receptor methyltransferase CheR, N-terminal domain"/>
    <property type="match status" value="1"/>
</dbReference>
<evidence type="ECO:0000313" key="7">
    <source>
        <dbReference type="EMBL" id="OKH37821.1"/>
    </source>
</evidence>
<sequence length="417" mass="47997">MSTPETNPEFEALLDYLKRDRGCDLTGYKRATLMRRFRHRMQSINIDSYSSYLQYLQSHSEEYQALLDDVLINVTSFFRDSDAWSYLASDIIPQIIANKQPDEPIRVWSAGCASGEEIYSLLILLAESLGIESCLQRVQCYATDADVLAIKQARQGTYSDREISGISSDLVEKYFELTKQGYVFHPKLRRTIIFAQHDLEKNAPMSKIDLLVCRNVLMYFNREAQTSILIRFHFALKNTGFLFLGKSETLVNRRQIFTPVHSLHKVFAKGLKLDLEDHLCINPKFHKRQSADPISMQNYFWQAAFQSSPVAQFAIDFNGCLMAANEQANLLFKLTLDDLNRPFQELAPGKLVTSHTFAKSFYRNRHQISLKNIEWHTSKSTKYFDIAIAPVFHSHKHLLGSILTFVENRHSAGMNQI</sequence>
<dbReference type="Gene3D" id="3.30.450.20">
    <property type="entry name" value="PAS domain"/>
    <property type="match status" value="1"/>
</dbReference>
<dbReference type="EMBL" id="MRCE01000010">
    <property type="protein sequence ID" value="OKH37821.1"/>
    <property type="molecule type" value="Genomic_DNA"/>
</dbReference>
<comment type="caution">
    <text evidence="7">The sequence shown here is derived from an EMBL/GenBank/DDBJ whole genome shotgun (WGS) entry which is preliminary data.</text>
</comment>
<dbReference type="STRING" id="454136.NIES2119_11740"/>
<dbReference type="Pfam" id="PF03705">
    <property type="entry name" value="CheR_N"/>
    <property type="match status" value="1"/>
</dbReference>
<evidence type="ECO:0000256" key="4">
    <source>
        <dbReference type="ARBA" id="ARBA00022679"/>
    </source>
</evidence>
<dbReference type="Proteomes" id="UP000185860">
    <property type="component" value="Unassembled WGS sequence"/>
</dbReference>
<evidence type="ECO:0000256" key="5">
    <source>
        <dbReference type="ARBA" id="ARBA00022691"/>
    </source>
</evidence>
<feature type="domain" description="CheR-type methyltransferase" evidence="6">
    <location>
        <begin position="1"/>
        <end position="250"/>
    </location>
</feature>
<evidence type="ECO:0000313" key="8">
    <source>
        <dbReference type="Proteomes" id="UP000185860"/>
    </source>
</evidence>
<comment type="catalytic activity">
    <reaction evidence="1">
        <text>L-glutamyl-[protein] + S-adenosyl-L-methionine = [protein]-L-glutamate 5-O-methyl ester + S-adenosyl-L-homocysteine</text>
        <dbReference type="Rhea" id="RHEA:24452"/>
        <dbReference type="Rhea" id="RHEA-COMP:10208"/>
        <dbReference type="Rhea" id="RHEA-COMP:10311"/>
        <dbReference type="ChEBI" id="CHEBI:29973"/>
        <dbReference type="ChEBI" id="CHEBI:57856"/>
        <dbReference type="ChEBI" id="CHEBI:59789"/>
        <dbReference type="ChEBI" id="CHEBI:82795"/>
        <dbReference type="EC" id="2.1.1.80"/>
    </reaction>
</comment>
<proteinExistence type="predicted"/>